<name>A0A6J4N6P1_9ACTN</name>
<reference evidence="2" key="1">
    <citation type="submission" date="2020-02" db="EMBL/GenBank/DDBJ databases">
        <authorList>
            <person name="Meier V. D."/>
        </authorList>
    </citation>
    <scope>NUCLEOTIDE SEQUENCE</scope>
    <source>
        <strain evidence="2">AVDCRST_MAG47</strain>
    </source>
</reference>
<feature type="compositionally biased region" description="Basic and acidic residues" evidence="1">
    <location>
        <begin position="109"/>
        <end position="128"/>
    </location>
</feature>
<proteinExistence type="predicted"/>
<feature type="compositionally biased region" description="Basic residues" evidence="1">
    <location>
        <begin position="34"/>
        <end position="44"/>
    </location>
</feature>
<feature type="compositionally biased region" description="Basic and acidic residues" evidence="1">
    <location>
        <begin position="1"/>
        <end position="10"/>
    </location>
</feature>
<gene>
    <name evidence="2" type="ORF">AVDCRST_MAG47-1774</name>
</gene>
<protein>
    <submittedName>
        <fullName evidence="2">Uncharacterized protein</fullName>
    </submittedName>
</protein>
<feature type="non-terminal residue" evidence="2">
    <location>
        <position position="128"/>
    </location>
</feature>
<sequence length="128" mass="13553">ATRPPADRGARRLLARATPVHGDDASGGRDAARRAHGSRARPRAARGVGDHLEDLAEGGEPPAAPHRRRVPGRRPAVVHARGSGRGPDRRGVGCRSSQPLRRALSPAAREPRPGGDPDPAELGHRQRL</sequence>
<organism evidence="2">
    <name type="scientific">uncultured Nocardioidaceae bacterium</name>
    <dbReference type="NCBI Taxonomy" id="253824"/>
    <lineage>
        <taxon>Bacteria</taxon>
        <taxon>Bacillati</taxon>
        <taxon>Actinomycetota</taxon>
        <taxon>Actinomycetes</taxon>
        <taxon>Propionibacteriales</taxon>
        <taxon>Nocardioidaceae</taxon>
        <taxon>environmental samples</taxon>
    </lineage>
</organism>
<dbReference type="AlphaFoldDB" id="A0A6J4N6P1"/>
<feature type="region of interest" description="Disordered" evidence="1">
    <location>
        <begin position="1"/>
        <end position="128"/>
    </location>
</feature>
<feature type="non-terminal residue" evidence="2">
    <location>
        <position position="1"/>
    </location>
</feature>
<dbReference type="EMBL" id="CADCUK010000119">
    <property type="protein sequence ID" value="CAA9376406.1"/>
    <property type="molecule type" value="Genomic_DNA"/>
</dbReference>
<accession>A0A6J4N6P1</accession>
<evidence type="ECO:0000313" key="2">
    <source>
        <dbReference type="EMBL" id="CAA9376406.1"/>
    </source>
</evidence>
<evidence type="ECO:0000256" key="1">
    <source>
        <dbReference type="SAM" id="MobiDB-lite"/>
    </source>
</evidence>
<feature type="compositionally biased region" description="Basic and acidic residues" evidence="1">
    <location>
        <begin position="21"/>
        <end position="33"/>
    </location>
</feature>